<evidence type="ECO:0000313" key="2">
    <source>
        <dbReference type="Proteomes" id="UP000217736"/>
    </source>
</evidence>
<evidence type="ECO:0000313" key="1">
    <source>
        <dbReference type="EMBL" id="BAX91438.1"/>
    </source>
</evidence>
<keyword evidence="2" id="KW-1185">Reference proteome</keyword>
<accession>A0A1Z4EER5</accession>
<protein>
    <submittedName>
        <fullName evidence="1">Uncharacterized protein</fullName>
    </submittedName>
</protein>
<dbReference type="Proteomes" id="UP000217736">
    <property type="component" value="Chromosome"/>
</dbReference>
<name>A0A1Z4EER5_9MYCO</name>
<organism evidence="1 2">
    <name type="scientific">Mycobacterium shigaense</name>
    <dbReference type="NCBI Taxonomy" id="722731"/>
    <lineage>
        <taxon>Bacteria</taxon>
        <taxon>Bacillati</taxon>
        <taxon>Actinomycetota</taxon>
        <taxon>Actinomycetes</taxon>
        <taxon>Mycobacteriales</taxon>
        <taxon>Mycobacteriaceae</taxon>
        <taxon>Mycobacterium</taxon>
        <taxon>Mycobacterium simiae complex</taxon>
    </lineage>
</organism>
<dbReference type="EMBL" id="AP018164">
    <property type="protein sequence ID" value="BAX91438.1"/>
    <property type="molecule type" value="Genomic_DNA"/>
</dbReference>
<dbReference type="KEGG" id="mshg:MSG_01279"/>
<gene>
    <name evidence="1" type="ORF">MSG_01279</name>
</gene>
<dbReference type="AlphaFoldDB" id="A0A1Z4EER5"/>
<sequence>MINTVGVDVAGAVLSAWTSRATHAAAKHHAAAATDASVDWGQN</sequence>
<proteinExistence type="predicted"/>
<dbReference type="RefSeq" id="WP_258173937.1">
    <property type="nucleotide sequence ID" value="NZ_AP018164.1"/>
</dbReference>
<reference evidence="2" key="1">
    <citation type="submission" date="2017-06" db="EMBL/GenBank/DDBJ databases">
        <title>Complete Genome Sequence of Mycobacterium shigaense.</title>
        <authorList>
            <person name="Fukano H."/>
            <person name="Yoshida M."/>
            <person name="Kazumi Y."/>
            <person name="Ogura Y."/>
            <person name="Mitarai S."/>
            <person name="Hayashi T."/>
            <person name="Hoshino Y."/>
        </authorList>
    </citation>
    <scope>NUCLEOTIDE SEQUENCE [LARGE SCALE GENOMIC DNA]</scope>
    <source>
        <strain evidence="2">UN-152</strain>
    </source>
</reference>